<feature type="transmembrane region" description="Helical" evidence="5">
    <location>
        <begin position="113"/>
        <end position="134"/>
    </location>
</feature>
<name>G0GB13_WINT7</name>
<dbReference type="PROSITE" id="PS50928">
    <property type="entry name" value="ABC_TM1"/>
    <property type="match status" value="1"/>
</dbReference>
<evidence type="ECO:0000259" key="6">
    <source>
        <dbReference type="PROSITE" id="PS50928"/>
    </source>
</evidence>
<feature type="transmembrane region" description="Helical" evidence="5">
    <location>
        <begin position="187"/>
        <end position="211"/>
    </location>
</feature>
<feature type="transmembrane region" description="Helical" evidence="5">
    <location>
        <begin position="298"/>
        <end position="324"/>
    </location>
</feature>
<sequence>MRHYLRYFGKKLGWTFLTLVVAVTLNFFLPRMVPGNPVDAIVTDLVQGISDENRVKEIYETFNSEFGVDKPLWHQYLIYVRNLLRGDLGTSFGQYPKKVKDILRNAIPWTVGLQLPAILVGWILGNVLGALAAYRRKLFDKIFMPLSLAISSFPFFVMALLMLYLFGMTLGWFPIGGAYAFDVLPSLSWRFIGSVLYHYALPFLSIVIVTIGTQAIGMRSMAIYELNSDYVLYSKLLGLEDKKVVRYVFRNAMLPQITGLALSLGTMVAGALIAEIVFNYPGIGTYMFSAIRQLDYPLISGCTLLVTVSVLVANFAIEVVYGFLDPRIKMAQLEDK</sequence>
<keyword evidence="2 5" id="KW-0812">Transmembrane</keyword>
<feature type="transmembrane region" description="Helical" evidence="5">
    <location>
        <begin position="146"/>
        <end position="167"/>
    </location>
</feature>
<dbReference type="PANTHER" id="PTHR43376">
    <property type="entry name" value="OLIGOPEPTIDE TRANSPORT SYSTEM PERMEASE PROTEIN"/>
    <property type="match status" value="1"/>
</dbReference>
<evidence type="ECO:0000256" key="2">
    <source>
        <dbReference type="ARBA" id="ARBA00022692"/>
    </source>
</evidence>
<keyword evidence="8" id="KW-1185">Reference proteome</keyword>
<evidence type="ECO:0000313" key="8">
    <source>
        <dbReference type="Proteomes" id="UP000007254"/>
    </source>
</evidence>
<dbReference type="AlphaFoldDB" id="G0GB13"/>
<keyword evidence="3 5" id="KW-1133">Transmembrane helix</keyword>
<proteinExistence type="inferred from homology"/>
<protein>
    <submittedName>
        <fullName evidence="7">ABC-type transporter, integral membrane subunit</fullName>
    </submittedName>
</protein>
<feature type="transmembrane region" description="Helical" evidence="5">
    <location>
        <begin position="257"/>
        <end position="278"/>
    </location>
</feature>
<evidence type="ECO:0000256" key="3">
    <source>
        <dbReference type="ARBA" id="ARBA00022989"/>
    </source>
</evidence>
<keyword evidence="4 5" id="KW-0472">Membrane</keyword>
<dbReference type="SUPFAM" id="SSF161098">
    <property type="entry name" value="MetI-like"/>
    <property type="match status" value="1"/>
</dbReference>
<dbReference type="STRING" id="869211.Spith_0761"/>
<dbReference type="InterPro" id="IPR000515">
    <property type="entry name" value="MetI-like"/>
</dbReference>
<dbReference type="Gene3D" id="1.10.3720.10">
    <property type="entry name" value="MetI-like"/>
    <property type="match status" value="1"/>
</dbReference>
<organism evidence="7 8">
    <name type="scientific">Winmispira thermophila (strain ATCC 700085 / DSM 6578 / Z-1203)</name>
    <name type="common">Spirochaeta thermophila</name>
    <dbReference type="NCBI Taxonomy" id="869211"/>
    <lineage>
        <taxon>Bacteria</taxon>
        <taxon>Pseudomonadati</taxon>
        <taxon>Spirochaetota</taxon>
        <taxon>Spirochaetia</taxon>
        <taxon>Winmispirales</taxon>
        <taxon>Winmispiraceae</taxon>
        <taxon>Winmispira</taxon>
    </lineage>
</organism>
<dbReference type="GO" id="GO:0055085">
    <property type="term" value="P:transmembrane transport"/>
    <property type="evidence" value="ECO:0007669"/>
    <property type="project" value="InterPro"/>
</dbReference>
<dbReference type="KEGG" id="stq:Spith_0761"/>
<dbReference type="HOGENOM" id="CLU_036879_1_0_12"/>
<feature type="domain" description="ABC transmembrane type-1" evidence="6">
    <location>
        <begin position="107"/>
        <end position="317"/>
    </location>
</feature>
<dbReference type="RefSeq" id="WP_014624414.1">
    <property type="nucleotide sequence ID" value="NC_017583.1"/>
</dbReference>
<dbReference type="OrthoDB" id="9769919at2"/>
<reference evidence="7 8" key="1">
    <citation type="submission" date="2011-06" db="EMBL/GenBank/DDBJ databases">
        <title>The complete genome of Spirochaeta thermophila DSM 6578.</title>
        <authorList>
            <consortium name="US DOE Joint Genome Institute (JGI-PGF)"/>
            <person name="Lucas S."/>
            <person name="Lapidus A."/>
            <person name="Bruce D."/>
            <person name="Goodwin L."/>
            <person name="Pitluck S."/>
            <person name="Peters L."/>
            <person name="Kyrpides N."/>
            <person name="Mavromatis K."/>
            <person name="Ivanova N."/>
            <person name="Mikailova N."/>
            <person name="Pagani I."/>
            <person name="Chertkov O."/>
            <person name="Detter J.C."/>
            <person name="Tapia R."/>
            <person name="Han C."/>
            <person name="Land M."/>
            <person name="Hauser L."/>
            <person name="Markowitz V."/>
            <person name="Cheng J.-F."/>
            <person name="Hugenholtz P."/>
            <person name="Woyke T."/>
            <person name="Wu D."/>
            <person name="Spring S."/>
            <person name="Merkhoffer B."/>
            <person name="Schneider S."/>
            <person name="Klenk H.-P."/>
            <person name="Eisen J.A."/>
        </authorList>
    </citation>
    <scope>NUCLEOTIDE SEQUENCE [LARGE SCALE GENOMIC DNA]</scope>
    <source>
        <strain evidence="8">ATCC 700085 / DSM 6578 / Z-1203</strain>
    </source>
</reference>
<dbReference type="InterPro" id="IPR035906">
    <property type="entry name" value="MetI-like_sf"/>
</dbReference>
<feature type="transmembrane region" description="Helical" evidence="5">
    <location>
        <begin position="12"/>
        <end position="29"/>
    </location>
</feature>
<accession>G0GB13</accession>
<evidence type="ECO:0000256" key="4">
    <source>
        <dbReference type="ARBA" id="ARBA00023136"/>
    </source>
</evidence>
<evidence type="ECO:0000256" key="5">
    <source>
        <dbReference type="RuleBase" id="RU363032"/>
    </source>
</evidence>
<dbReference type="EMBL" id="CP002903">
    <property type="protein sequence ID" value="AEJ61037.1"/>
    <property type="molecule type" value="Genomic_DNA"/>
</dbReference>
<keyword evidence="5" id="KW-0813">Transport</keyword>
<dbReference type="PANTHER" id="PTHR43376:SF1">
    <property type="entry name" value="OLIGOPEPTIDE TRANSPORT SYSTEM PERMEASE PROTEIN"/>
    <property type="match status" value="1"/>
</dbReference>
<comment type="subcellular location">
    <subcellularLocation>
        <location evidence="1 5">Cell membrane</location>
        <topology evidence="1 5">Multi-pass membrane protein</topology>
    </subcellularLocation>
</comment>
<dbReference type="Pfam" id="PF00528">
    <property type="entry name" value="BPD_transp_1"/>
    <property type="match status" value="1"/>
</dbReference>
<comment type="similarity">
    <text evidence="5">Belongs to the binding-protein-dependent transport system permease family.</text>
</comment>
<evidence type="ECO:0000313" key="7">
    <source>
        <dbReference type="EMBL" id="AEJ61037.1"/>
    </source>
</evidence>
<dbReference type="GO" id="GO:0005886">
    <property type="term" value="C:plasma membrane"/>
    <property type="evidence" value="ECO:0007669"/>
    <property type="project" value="UniProtKB-SubCell"/>
</dbReference>
<dbReference type="CDD" id="cd06261">
    <property type="entry name" value="TM_PBP2"/>
    <property type="match status" value="1"/>
</dbReference>
<dbReference type="Proteomes" id="UP000007254">
    <property type="component" value="Chromosome"/>
</dbReference>
<evidence type="ECO:0000256" key="1">
    <source>
        <dbReference type="ARBA" id="ARBA00004651"/>
    </source>
</evidence>
<gene>
    <name evidence="7" type="ordered locus">Spith_0761</name>
</gene>